<dbReference type="EMBL" id="QXGH01000023">
    <property type="protein sequence ID" value="RHW25572.1"/>
    <property type="molecule type" value="Genomic_DNA"/>
</dbReference>
<dbReference type="GO" id="GO:0004180">
    <property type="term" value="F:carboxypeptidase activity"/>
    <property type="evidence" value="ECO:0007669"/>
    <property type="project" value="UniProtKB-KW"/>
</dbReference>
<keyword evidence="4" id="KW-0645">Protease</keyword>
<feature type="region of interest" description="Disordered" evidence="1">
    <location>
        <begin position="626"/>
        <end position="659"/>
    </location>
</feature>
<name>A0A417XYX7_9ACTN</name>
<dbReference type="GO" id="GO:0030246">
    <property type="term" value="F:carbohydrate binding"/>
    <property type="evidence" value="ECO:0007669"/>
    <property type="project" value="InterPro"/>
</dbReference>
<organism evidence="4 5">
    <name type="scientific">Nocardioides immobilis</name>
    <dbReference type="NCBI Taxonomy" id="2049295"/>
    <lineage>
        <taxon>Bacteria</taxon>
        <taxon>Bacillati</taxon>
        <taxon>Actinomycetota</taxon>
        <taxon>Actinomycetes</taxon>
        <taxon>Propionibacteriales</taxon>
        <taxon>Nocardioidaceae</taxon>
        <taxon>Nocardioides</taxon>
    </lineage>
</organism>
<evidence type="ECO:0000259" key="3">
    <source>
        <dbReference type="PROSITE" id="PS50866"/>
    </source>
</evidence>
<dbReference type="AlphaFoldDB" id="A0A417XYX7"/>
<dbReference type="InterPro" id="IPR013784">
    <property type="entry name" value="Carb-bd-like_fold"/>
</dbReference>
<dbReference type="OrthoDB" id="5113267at2"/>
<protein>
    <submittedName>
        <fullName evidence="4">Carboxypeptidase regulatory-like domain-containing protein</fullName>
    </submittedName>
</protein>
<dbReference type="RefSeq" id="WP_118926811.1">
    <property type="nucleotide sequence ID" value="NZ_QXGH01000023.1"/>
</dbReference>
<keyword evidence="4" id="KW-0121">Carboxypeptidase</keyword>
<evidence type="ECO:0000313" key="4">
    <source>
        <dbReference type="EMBL" id="RHW25572.1"/>
    </source>
</evidence>
<accession>A0A417XYX7</accession>
<evidence type="ECO:0000313" key="5">
    <source>
        <dbReference type="Proteomes" id="UP000283644"/>
    </source>
</evidence>
<dbReference type="SUPFAM" id="SSF49452">
    <property type="entry name" value="Starch-binding domain-like"/>
    <property type="match status" value="1"/>
</dbReference>
<reference evidence="4 5" key="1">
    <citation type="submission" date="2018-09" db="EMBL/GenBank/DDBJ databases">
        <title>Genome sequencing of Nocardioides immobilis CCTCC AB 2017083 for comparison to Nocardioides silvaticus.</title>
        <authorList>
            <person name="Li C."/>
            <person name="Wang G."/>
        </authorList>
    </citation>
    <scope>NUCLEOTIDE SEQUENCE [LARGE SCALE GENOMIC DNA]</scope>
    <source>
        <strain evidence="4 5">CCTCC AB 2017083</strain>
    </source>
</reference>
<dbReference type="Proteomes" id="UP000283644">
    <property type="component" value="Unassembled WGS sequence"/>
</dbReference>
<keyword evidence="5" id="KW-1185">Reference proteome</keyword>
<comment type="caution">
    <text evidence="4">The sequence shown here is derived from an EMBL/GenBank/DDBJ whole genome shotgun (WGS) entry which is preliminary data.</text>
</comment>
<keyword evidence="2" id="KW-0732">Signal</keyword>
<evidence type="ECO:0000256" key="1">
    <source>
        <dbReference type="SAM" id="MobiDB-lite"/>
    </source>
</evidence>
<gene>
    <name evidence="4" type="ORF">D0Z08_18885</name>
</gene>
<sequence>MSRGLRAGRASISGVALVLALLLSLLPPFLAAAPAQAAGGTLRGTLTGPSGSPVEYFQVDVYKAASGDTWQLETSKTVTSWDSGLPVGEFTVALPAGSYRACFHKLGFESDDFTGRRCWSDGLDVFGGTDIAISEGGTTTINPVLPRESQVRGRVAGAGGIGVSAYVMPYRRGPDGNWTAVWGQQSIASDGSFVIDDLDPGTYRFCLADVPREYQPECWDNVATLTEATELVVPPGTRPAIYFRLARRANISGTVTRPRGSTESLTIVTHRFRNAGWEQVAYAGVAADGSYRVTGLDADTYRVCVVGFDIVTTCWRTGSTASGATDIVLATGQYKGNVNLAPGPAGFVTGTLPEVYLGAQGYPNVTAWREVDGSWVGVSTGEAVPTGIGSDWTYRIGSLPTGSYVVCVEHAEPEFVPAFPRTCVGDSPTAQGGIPVAVVAGATTDGVDIRTNRAGEIRGTVNGASGPVRVDLYTASDRLALSLMTNATGFYRIRELPAGVYRIGIHRDRATTSLAAEWYRNRLDSAGLAGATPVPVNGDIVTGIGGTLDPGGAITGRLVDGTGAPVAGCLVKALGRGGTLAVRLARTDASGAFSIGGLSTAPYLVLVSERCSGAGVGLFYDAASPTRTTAHPRNADDVSVTRGLTTTLPADLVTGPPPP</sequence>
<dbReference type="PROSITE" id="PS50866">
    <property type="entry name" value="GOLD"/>
    <property type="match status" value="1"/>
</dbReference>
<feature type="chain" id="PRO_5019026598" evidence="2">
    <location>
        <begin position="38"/>
        <end position="659"/>
    </location>
</feature>
<dbReference type="InterPro" id="IPR009038">
    <property type="entry name" value="GOLD_dom"/>
</dbReference>
<keyword evidence="4" id="KW-0378">Hydrolase</keyword>
<proteinExistence type="predicted"/>
<feature type="signal peptide" evidence="2">
    <location>
        <begin position="1"/>
        <end position="37"/>
    </location>
</feature>
<evidence type="ECO:0000256" key="2">
    <source>
        <dbReference type="SAM" id="SignalP"/>
    </source>
</evidence>
<feature type="domain" description="GOLD" evidence="3">
    <location>
        <begin position="116"/>
        <end position="247"/>
    </location>
</feature>